<reference evidence="5 6" key="1">
    <citation type="journal article" date="2024" name="Nat. Commun.">
        <title>Phylogenomics reveals the evolutionary origins of lichenization in chlorophyte algae.</title>
        <authorList>
            <person name="Puginier C."/>
            <person name="Libourel C."/>
            <person name="Otte J."/>
            <person name="Skaloud P."/>
            <person name="Haon M."/>
            <person name="Grisel S."/>
            <person name="Petersen M."/>
            <person name="Berrin J.G."/>
            <person name="Delaux P.M."/>
            <person name="Dal Grande F."/>
            <person name="Keller J."/>
        </authorList>
    </citation>
    <scope>NUCLEOTIDE SEQUENCE [LARGE SCALE GENOMIC DNA]</scope>
    <source>
        <strain evidence="5 6">SAG 216-7</strain>
    </source>
</reference>
<feature type="region of interest" description="Disordered" evidence="1">
    <location>
        <begin position="2055"/>
        <end position="2126"/>
    </location>
</feature>
<dbReference type="Pfam" id="PF16201">
    <property type="entry name" value="NopRA1"/>
    <property type="match status" value="1"/>
</dbReference>
<keyword evidence="2" id="KW-1133">Transmembrane helix</keyword>
<feature type="compositionally biased region" description="Polar residues" evidence="1">
    <location>
        <begin position="2366"/>
        <end position="2377"/>
    </location>
</feature>
<comment type="caution">
    <text evidence="5">The sequence shown here is derived from an EMBL/GenBank/DDBJ whole genome shotgun (WGS) entry which is preliminary data.</text>
</comment>
<evidence type="ECO:0000259" key="4">
    <source>
        <dbReference type="Pfam" id="PF16201"/>
    </source>
</evidence>
<dbReference type="EMBL" id="JALJOT010000011">
    <property type="protein sequence ID" value="KAK9905629.1"/>
    <property type="molecule type" value="Genomic_DNA"/>
</dbReference>
<dbReference type="InterPro" id="IPR021714">
    <property type="entry name" value="URB1_N"/>
</dbReference>
<evidence type="ECO:0000313" key="5">
    <source>
        <dbReference type="EMBL" id="KAK9905629.1"/>
    </source>
</evidence>
<dbReference type="PANTHER" id="PTHR13500">
    <property type="entry name" value="NUCLEOLAR PRERIBOSOMAL-ASSOCIATED PROTEIN 1"/>
    <property type="match status" value="1"/>
</dbReference>
<name>A0ABR2YIJ2_9CHLO</name>
<keyword evidence="2" id="KW-0472">Membrane</keyword>
<accession>A0ABR2YIJ2</accession>
<dbReference type="Pfam" id="PF11707">
    <property type="entry name" value="Npa1"/>
    <property type="match status" value="1"/>
</dbReference>
<feature type="compositionally biased region" description="Polar residues" evidence="1">
    <location>
        <begin position="2111"/>
        <end position="2126"/>
    </location>
</feature>
<organism evidence="5 6">
    <name type="scientific">Coccomyxa subellipsoidea</name>
    <dbReference type="NCBI Taxonomy" id="248742"/>
    <lineage>
        <taxon>Eukaryota</taxon>
        <taxon>Viridiplantae</taxon>
        <taxon>Chlorophyta</taxon>
        <taxon>core chlorophytes</taxon>
        <taxon>Trebouxiophyceae</taxon>
        <taxon>Trebouxiophyceae incertae sedis</taxon>
        <taxon>Coccomyxaceae</taxon>
        <taxon>Coccomyxa</taxon>
    </lineage>
</organism>
<dbReference type="PANTHER" id="PTHR13500:SF0">
    <property type="entry name" value="NUCLEOLAR PRE-RIBOSOMAL-ASSOCIATED PROTEIN 1"/>
    <property type="match status" value="1"/>
</dbReference>
<feature type="domain" description="URB1 N-terminal" evidence="3">
    <location>
        <begin position="51"/>
        <end position="381"/>
    </location>
</feature>
<evidence type="ECO:0000313" key="6">
    <source>
        <dbReference type="Proteomes" id="UP001491310"/>
    </source>
</evidence>
<sequence>MPPIMAKIIEGLRAVRDRGTNLQGLEDLHKAVRGQKAPQVLADFVTRSTECEELQAIWDAQLRAKDDEIIIALLLLIGDLLNLSTCVELGSEQQLCLSQLALSIISRRLKTLYFYLGSDSRSKANAALSLLAAIAKHSTQAARNLVQVFDFTLSALPKLEKKEVSADEAQRRLWRFWRSSDVHKRPSAALFAEFALALLQTADAQLLCTLLPVRPIFAGLLHNLGQFPPEAALSVLTTLRDRVLDMGDAIPGQLQAEPFGDTALSQIAAVAAWEPPAEEQIGSISAELVSSCAAVAQQMLLDLGTNPSHGLAPGSSDGQSSTENIGGRKRLQRIMQGLRVTAAKAHYNLLLAITSAQPTLAAAYLATASLSLEPRPSLKWWAGVSVVGSVIQHASRLPLPFVEQAQRAERPPSMDSGMVTGLMRRMFPACLPKAALSRGVQHSSALAQRSVPKGNAWRGFVGRLRSAARGRLPDLQPLLALLATLHAEIHAPDKPPPMEVDEGGDVGIAAPDGINSAQMALVQLLAVLRGYLRCIPEAFAEARVDLIRLLPEDILSHPPIIQHGILGLLEAGSAVHSSSDASLSTGQVSAAALTPMLRLLCGSELPEISSAAEAVLIHRLEEAVSFEDSPAEVHLWLEMLPTRLGSPDQSRCADAVTGFLAEAVALLSRKPQDFYEAACAILSCTSAAPRRGEHSLLVVAALRQAVRVTASSKMPADARAAIAGYVAGVLGALLQVQADASPLALVVTGKSAAQLDGGEESRDLERLLEASSASMLLLTANLLPGREAGAVLRRLQARIQATSPQKAIVPILGALACVGHASTPSAVSSLFAIISTGLQANSEASIHPETPAAVLAAFLGHRALADYLRGPQDVLRQECTTERDRKISQLLLQLLSGSSAPGISEDVAVTIQNLTRPFLDRAVEALLLGQATQSGSVSDWPAADACITLAPHLPPSHLATLATRLLSAVGEDSDSSATTAALTEAGLTLANRFFAAGVAGGPYPAVVKAVAALVGKGASAAAEECLAEALPSRLSEPTMTAWYMSESASEILELCIAQPSTLRRRIGSALIDALPPCRAAFVELLPARLQAQDGKEALALLLPMIFAYLRHASQTPEARKEDPVVLSCKDRLLAYMMSKRKPAGPNVRVSRYAAASLDSFAAPTAADCIVRFGLACTATLSRLMKPHQADKAASELRTQLVGYMDGMMRTSTAGYLGAVTSAQGFPALCTALSKLALAVLRHHFDNAATVSFLHRLFAGFIPRACDEGQSGGLKSGELARMAASLAELLMSHSKFVPMMLSNPGYCPPPLPRLAANLQQPLSSIVLLVELDPVDAGLATTDKAEIIRLLEGLLKLQSYHSPGALPPTLQEGLRGVLPALLSGYGASCSPTDRATLRLLLLANSCTLEEGNAASSVEDPAVLHISSLFSGPLAKAGCLWGPAARADQKSAAAQPDKPVQPSARAATIKDTAIIDARRCALTIIHFPEHSTMVPADNDLEHTPSLSSDAPACSTAAYDPAFLVPFCLQGLRNSTLGCLDMAGWGLLSLLLRCLACADDALRGLAYEALALYADTLERSNFREKAQLVLLLRTLKLSIECPFQRLPTLTALFLAEAACALAHPAADMYPVLNRHLLRRATLDIQDAPLLKQLLSSGGQEQAAERLWLLRLLAAGFRGAADGDIFRRRFVAELLMSLHDSPLGDAAIRAVALRTLCSTPQSAPIYAADLVQHAGVVSWLLAVAQEAVARHGSTTASVSPSSLLRVVSALRTLLAVKAWKAKGRSGGLGILDAFAKAASSLCRSLAGSPGACQDRQLVEAILGFALGVQQAALSGRSRSALPAFALLPWVDARALVQTVGQQAGLGTLELLLQVMLAVPPPHTGWGSEFAEREVRPPMVLLTADILQPTAALHLGTLLDSASAAHQAITRAEEHGSDRAGLPDGARPGRHRVKAHAALEGEDRTKVEAQAKEDQAKGGLAIHSRSVHSVHQEAFVKPLPEPPTAFPTVVPFAVPHLDTLPHMDPLSHVIPFTSQKQNAVISGVASVLGEGITPSDITLTVTKDSSQSSSGGNAGRRLLQLPGQPQMPLPGPGRPGQLPGQLPGQQQQQPAVAANPLASTQQAATAVGAQSTPAQQLQLDHLQRASNNNELQSSLASQGLQVQSVSIVGSEIRQNYEATVAAASPPAVMASPVPLPVPVAAPVAAATVVATAPVQAPEAAVGAGAPVLAPGTAPSPLGAVSEPKVAGSLQDNKMYGIPVWVWILVSLLVFCIVLIVTGLFAFKWWRKYKADKKQAEYITKYFGSESVVKPYNPYAGRSESAVGYSARLESSGLDRGLSSMSMADAGRMASIGRTPSMRSTRSMTSARGTPSRAGSATPGSTRRLQMAKPNRSVLNTEAPPPLGRREIYISETPRLTHLRE</sequence>
<evidence type="ECO:0000256" key="2">
    <source>
        <dbReference type="SAM" id="Phobius"/>
    </source>
</evidence>
<feature type="transmembrane region" description="Helical" evidence="2">
    <location>
        <begin position="2253"/>
        <end position="2276"/>
    </location>
</feature>
<protein>
    <submittedName>
        <fullName evidence="5">Uncharacterized protein</fullName>
    </submittedName>
</protein>
<feature type="compositionally biased region" description="Low complexity" evidence="1">
    <location>
        <begin position="2069"/>
        <end position="2078"/>
    </location>
</feature>
<dbReference type="InterPro" id="IPR032436">
    <property type="entry name" value="URB1_C"/>
</dbReference>
<keyword evidence="6" id="KW-1185">Reference proteome</keyword>
<keyword evidence="2" id="KW-0812">Transmembrane</keyword>
<feature type="compositionally biased region" description="Polar residues" evidence="1">
    <location>
        <begin position="2055"/>
        <end position="2065"/>
    </location>
</feature>
<proteinExistence type="predicted"/>
<evidence type="ECO:0000259" key="3">
    <source>
        <dbReference type="Pfam" id="PF11707"/>
    </source>
</evidence>
<feature type="compositionally biased region" description="Low complexity" evidence="1">
    <location>
        <begin position="2346"/>
        <end position="2363"/>
    </location>
</feature>
<feature type="region of interest" description="Disordered" evidence="1">
    <location>
        <begin position="2343"/>
        <end position="2414"/>
    </location>
</feature>
<dbReference type="Proteomes" id="UP001491310">
    <property type="component" value="Unassembled WGS sequence"/>
</dbReference>
<feature type="compositionally biased region" description="Low complexity" evidence="1">
    <location>
        <begin position="2089"/>
        <end position="2104"/>
    </location>
</feature>
<feature type="region of interest" description="Disordered" evidence="1">
    <location>
        <begin position="1926"/>
        <end position="1946"/>
    </location>
</feature>
<gene>
    <name evidence="5" type="ORF">WJX75_003518</name>
</gene>
<evidence type="ECO:0000256" key="1">
    <source>
        <dbReference type="SAM" id="MobiDB-lite"/>
    </source>
</evidence>
<dbReference type="InterPro" id="IPR039844">
    <property type="entry name" value="URB1"/>
</dbReference>
<feature type="domain" description="URB1 C-terminal" evidence="4">
    <location>
        <begin position="1544"/>
        <end position="1734"/>
    </location>
</feature>